<dbReference type="PANTHER" id="PTHR31286:SF165">
    <property type="entry name" value="DUF4283 DOMAIN-CONTAINING PROTEIN"/>
    <property type="match status" value="1"/>
</dbReference>
<gene>
    <name evidence="1" type="ORF">H5410_006996</name>
</gene>
<evidence type="ECO:0000313" key="1">
    <source>
        <dbReference type="EMBL" id="KAG5621778.1"/>
    </source>
</evidence>
<proteinExistence type="predicted"/>
<sequence>MVDHNTEKRNGLNFARLLIEVEMGAQLPDEVKFKNEKGKVIEQPVQYDWKPTLCRYCKKYGHTRVDKKAVEVIWEAKQLKSLGMVNLLSWNVRGLNSPNKQKEVKLLCNEERDGSTLPTWKIIIMVGYGLLGDLITTKYRSSVRQLNRLHVRYCTYLFKLYCKISYVYAFNSREERKELWESLLIQNFNSILKADDRIGGNPVSWSEIVDFNECVIDYGLLEVPTQGNRYTWSDKHDGNRIFSKID</sequence>
<reference evidence="1 2" key="1">
    <citation type="submission" date="2020-09" db="EMBL/GenBank/DDBJ databases">
        <title>De no assembly of potato wild relative species, Solanum commersonii.</title>
        <authorList>
            <person name="Cho K."/>
        </authorList>
    </citation>
    <scope>NUCLEOTIDE SEQUENCE [LARGE SCALE GENOMIC DNA]</scope>
    <source>
        <strain evidence="1">LZ3.2</strain>
        <tissue evidence="1">Leaf</tissue>
    </source>
</reference>
<dbReference type="InterPro" id="IPR036691">
    <property type="entry name" value="Endo/exonu/phosph_ase_sf"/>
</dbReference>
<dbReference type="EMBL" id="JACXVP010000002">
    <property type="protein sequence ID" value="KAG5621778.1"/>
    <property type="molecule type" value="Genomic_DNA"/>
</dbReference>
<comment type="caution">
    <text evidence="1">The sequence shown here is derived from an EMBL/GenBank/DDBJ whole genome shotgun (WGS) entry which is preliminary data.</text>
</comment>
<dbReference type="OrthoDB" id="1302647at2759"/>
<organism evidence="1 2">
    <name type="scientific">Solanum commersonii</name>
    <name type="common">Commerson's wild potato</name>
    <name type="synonym">Commerson's nightshade</name>
    <dbReference type="NCBI Taxonomy" id="4109"/>
    <lineage>
        <taxon>Eukaryota</taxon>
        <taxon>Viridiplantae</taxon>
        <taxon>Streptophyta</taxon>
        <taxon>Embryophyta</taxon>
        <taxon>Tracheophyta</taxon>
        <taxon>Spermatophyta</taxon>
        <taxon>Magnoliopsida</taxon>
        <taxon>eudicotyledons</taxon>
        <taxon>Gunneridae</taxon>
        <taxon>Pentapetalae</taxon>
        <taxon>asterids</taxon>
        <taxon>lamiids</taxon>
        <taxon>Solanales</taxon>
        <taxon>Solanaceae</taxon>
        <taxon>Solanoideae</taxon>
        <taxon>Solaneae</taxon>
        <taxon>Solanum</taxon>
    </lineage>
</organism>
<accession>A0A9J6AC75</accession>
<dbReference type="PANTHER" id="PTHR31286">
    <property type="entry name" value="GLYCINE-RICH CELL WALL STRUCTURAL PROTEIN 1.8-LIKE"/>
    <property type="match status" value="1"/>
</dbReference>
<dbReference type="InterPro" id="IPR040256">
    <property type="entry name" value="At4g02000-like"/>
</dbReference>
<dbReference type="Proteomes" id="UP000824120">
    <property type="component" value="Chromosome 2"/>
</dbReference>
<protein>
    <submittedName>
        <fullName evidence="1">Uncharacterized protein</fullName>
    </submittedName>
</protein>
<dbReference type="AlphaFoldDB" id="A0A9J6AC75"/>
<dbReference type="SUPFAM" id="SSF56219">
    <property type="entry name" value="DNase I-like"/>
    <property type="match status" value="1"/>
</dbReference>
<evidence type="ECO:0000313" key="2">
    <source>
        <dbReference type="Proteomes" id="UP000824120"/>
    </source>
</evidence>
<keyword evidence="2" id="KW-1185">Reference proteome</keyword>
<name>A0A9J6AC75_SOLCO</name>